<evidence type="ECO:0000256" key="2">
    <source>
        <dbReference type="ARBA" id="ARBA00023002"/>
    </source>
</evidence>
<name>A0AA92BZU1_RHIRH</name>
<dbReference type="AlphaFoldDB" id="A0AA92BZU1"/>
<dbReference type="GO" id="GO:0016620">
    <property type="term" value="F:oxidoreductase activity, acting on the aldehyde or oxo group of donors, NAD or NADP as acceptor"/>
    <property type="evidence" value="ECO:0007669"/>
    <property type="project" value="InterPro"/>
</dbReference>
<dbReference type="Proteomes" id="UP000244335">
    <property type="component" value="Unassembled WGS sequence"/>
</dbReference>
<keyword evidence="2 4" id="KW-0560">Oxidoreductase</keyword>
<comment type="similarity">
    <text evidence="1 4">Belongs to the aldehyde dehydrogenase family.</text>
</comment>
<feature type="active site" evidence="3">
    <location>
        <position position="253"/>
    </location>
</feature>
<dbReference type="Gene3D" id="3.40.309.10">
    <property type="entry name" value="Aldehyde Dehydrogenase, Chain A, domain 2"/>
    <property type="match status" value="1"/>
</dbReference>
<dbReference type="InterPro" id="IPR029510">
    <property type="entry name" value="Ald_DH_CS_GLU"/>
</dbReference>
<organism evidence="6 7">
    <name type="scientific">Rhizobium rhizogenes</name>
    <name type="common">Agrobacterium rhizogenes</name>
    <dbReference type="NCBI Taxonomy" id="359"/>
    <lineage>
        <taxon>Bacteria</taxon>
        <taxon>Pseudomonadati</taxon>
        <taxon>Pseudomonadota</taxon>
        <taxon>Alphaproteobacteria</taxon>
        <taxon>Hyphomicrobiales</taxon>
        <taxon>Rhizobiaceae</taxon>
        <taxon>Rhizobium/Agrobacterium group</taxon>
        <taxon>Rhizobium</taxon>
    </lineage>
</organism>
<evidence type="ECO:0000256" key="1">
    <source>
        <dbReference type="ARBA" id="ARBA00009986"/>
    </source>
</evidence>
<sequence length="489" mass="52715">MTQQINTPSKNLIDGKWNETGLIREAVNPSTGETIGHFVDAFPDLADVAVAAARRVFEQEGWSKDRALRARAINQLADKLAERQEEIALMLSREAGKLLAQTQWEVRLSVDWLRYSAATALFQTGGRAMETVPGTYFYSDPKPLGVVGVISPWNSPVILSVRAVGPALAAGCTVVLKVPAQTALTNTLFAEVIASADLIPAGAINVVTADGRKLAERLIESPEVDAISFTGSTRVGKEIGASAIRTLKRVGLELGGKAPLVVLDDADLNVVVPQLVMASIAMNGQFCCTGSRVLVQRGIADQLRERLVVALTEVRIGISDDPEAQLGPLINKESVERLHQVVNQAESYAKVLLRGGPVTEGPLAKGSFFRPSLIEVEPLDAFIVQNELFGPIQTFEIFEDEADGVRRANATDYGLAASVFSGDATRARRVGEKIRAGHIWLNCWGVMSEQFEQAGHKQSGVGSLCGPQAIHEFQEIKVYATVEERPDAA</sequence>
<reference evidence="6 7" key="1">
    <citation type="submission" date="2018-04" db="EMBL/GenBank/DDBJ databases">
        <authorList>
            <person name="Hagen T."/>
        </authorList>
    </citation>
    <scope>NUCLEOTIDE SEQUENCE [LARGE SCALE GENOMIC DNA]</scope>
    <source>
        <strain evidence="6 7">TPD7009</strain>
    </source>
</reference>
<evidence type="ECO:0000256" key="3">
    <source>
        <dbReference type="PROSITE-ProRule" id="PRU10007"/>
    </source>
</evidence>
<dbReference type="PANTHER" id="PTHR42804:SF1">
    <property type="entry name" value="ALDEHYDE DEHYDROGENASE-RELATED"/>
    <property type="match status" value="1"/>
</dbReference>
<protein>
    <submittedName>
        <fullName evidence="6">Aldehyde dehydrogenase</fullName>
    </submittedName>
</protein>
<dbReference type="SUPFAM" id="SSF53720">
    <property type="entry name" value="ALDH-like"/>
    <property type="match status" value="1"/>
</dbReference>
<accession>A0AA92BZU1</accession>
<dbReference type="PROSITE" id="PS00687">
    <property type="entry name" value="ALDEHYDE_DEHYDR_GLU"/>
    <property type="match status" value="1"/>
</dbReference>
<dbReference type="InterPro" id="IPR016163">
    <property type="entry name" value="Ald_DH_C"/>
</dbReference>
<dbReference type="PANTHER" id="PTHR42804">
    <property type="entry name" value="ALDEHYDE DEHYDROGENASE"/>
    <property type="match status" value="1"/>
</dbReference>
<comment type="caution">
    <text evidence="6">The sequence shown here is derived from an EMBL/GenBank/DDBJ whole genome shotgun (WGS) entry which is preliminary data.</text>
</comment>
<evidence type="ECO:0000256" key="4">
    <source>
        <dbReference type="RuleBase" id="RU003345"/>
    </source>
</evidence>
<feature type="domain" description="Aldehyde dehydrogenase" evidence="5">
    <location>
        <begin position="25"/>
        <end position="478"/>
    </location>
</feature>
<evidence type="ECO:0000259" key="5">
    <source>
        <dbReference type="Pfam" id="PF00171"/>
    </source>
</evidence>
<evidence type="ECO:0000313" key="7">
    <source>
        <dbReference type="Proteomes" id="UP000244335"/>
    </source>
</evidence>
<dbReference type="InterPro" id="IPR016162">
    <property type="entry name" value="Ald_DH_N"/>
</dbReference>
<evidence type="ECO:0000313" key="6">
    <source>
        <dbReference type="EMBL" id="PVE50628.1"/>
    </source>
</evidence>
<dbReference type="Pfam" id="PF00171">
    <property type="entry name" value="Aldedh"/>
    <property type="match status" value="1"/>
</dbReference>
<dbReference type="FunFam" id="3.40.605.10:FF:000007">
    <property type="entry name" value="NAD/NADP-dependent betaine aldehyde dehydrogenase"/>
    <property type="match status" value="1"/>
</dbReference>
<dbReference type="EMBL" id="QDFR01000010">
    <property type="protein sequence ID" value="PVE50628.1"/>
    <property type="molecule type" value="Genomic_DNA"/>
</dbReference>
<gene>
    <name evidence="6" type="ORF">DC430_20810</name>
</gene>
<dbReference type="InterPro" id="IPR016161">
    <property type="entry name" value="Ald_DH/histidinol_DH"/>
</dbReference>
<proteinExistence type="inferred from homology"/>
<dbReference type="RefSeq" id="WP_116494655.1">
    <property type="nucleotide sequence ID" value="NZ_QDFR01000010.1"/>
</dbReference>
<dbReference type="InterPro" id="IPR015590">
    <property type="entry name" value="Aldehyde_DH_dom"/>
</dbReference>
<dbReference type="Gene3D" id="3.40.605.10">
    <property type="entry name" value="Aldehyde Dehydrogenase, Chain A, domain 1"/>
    <property type="match status" value="1"/>
</dbReference>